<accession>A0A5B6VP77</accession>
<dbReference type="GO" id="GO:0005524">
    <property type="term" value="F:ATP binding"/>
    <property type="evidence" value="ECO:0007669"/>
    <property type="project" value="UniProtKB-UniRule"/>
</dbReference>
<proteinExistence type="inferred from homology"/>
<name>A0A5B6VP77_9ROSI</name>
<dbReference type="InterPro" id="IPR008271">
    <property type="entry name" value="Ser/Thr_kinase_AS"/>
</dbReference>
<keyword evidence="4" id="KW-0723">Serine/threonine-protein kinase</keyword>
<dbReference type="AlphaFoldDB" id="A0A5B6VP77"/>
<keyword evidence="16" id="KW-1185">Reference proteome</keyword>
<keyword evidence="8 11" id="KW-0067">ATP-binding</keyword>
<comment type="cofactor">
    <cofactor evidence="1">
        <name>Mn(2+)</name>
        <dbReference type="ChEBI" id="CHEBI:29035"/>
    </cofactor>
</comment>
<feature type="domain" description="Protein kinase" evidence="13">
    <location>
        <begin position="10"/>
        <end position="272"/>
    </location>
</feature>
<dbReference type="SMART" id="SM00220">
    <property type="entry name" value="S_TKc"/>
    <property type="match status" value="1"/>
</dbReference>
<comment type="similarity">
    <text evidence="2">Belongs to the protein kinase superfamily. CAMK Ser/Thr protein kinase family. SNF1 subfamily.</text>
</comment>
<keyword evidence="5" id="KW-0808">Transferase</keyword>
<evidence type="ECO:0000256" key="5">
    <source>
        <dbReference type="ARBA" id="ARBA00022679"/>
    </source>
</evidence>
<evidence type="ECO:0000313" key="16">
    <source>
        <dbReference type="Proteomes" id="UP000325315"/>
    </source>
</evidence>
<gene>
    <name evidence="15" type="ORF">EPI10_016512</name>
</gene>
<feature type="binding site" evidence="11">
    <location>
        <position position="39"/>
    </location>
    <ligand>
        <name>ATP</name>
        <dbReference type="ChEBI" id="CHEBI:30616"/>
    </ligand>
</feature>
<dbReference type="InterPro" id="IPR017441">
    <property type="entry name" value="Protein_kinase_ATP_BS"/>
</dbReference>
<protein>
    <recommendedName>
        <fullName evidence="3">non-specific serine/threonine protein kinase</fullName>
        <ecNumber evidence="3">2.7.11.1</ecNumber>
    </recommendedName>
</protein>
<dbReference type="FunFam" id="1.10.510.10:FF:000279">
    <property type="entry name" value="Non-specific serine/threonine protein kinase"/>
    <property type="match status" value="1"/>
</dbReference>
<evidence type="ECO:0000256" key="4">
    <source>
        <dbReference type="ARBA" id="ARBA00022527"/>
    </source>
</evidence>
<reference evidence="16" key="1">
    <citation type="journal article" date="2019" name="Plant Biotechnol. J.">
        <title>Genome sequencing of the Australian wild diploid species Gossypium australe highlights disease resistance and delayed gland morphogenesis.</title>
        <authorList>
            <person name="Cai Y."/>
            <person name="Cai X."/>
            <person name="Wang Q."/>
            <person name="Wang P."/>
            <person name="Zhang Y."/>
            <person name="Cai C."/>
            <person name="Xu Y."/>
            <person name="Wang K."/>
            <person name="Zhou Z."/>
            <person name="Wang C."/>
            <person name="Geng S."/>
            <person name="Li B."/>
            <person name="Dong Q."/>
            <person name="Hou Y."/>
            <person name="Wang H."/>
            <person name="Ai P."/>
            <person name="Liu Z."/>
            <person name="Yi F."/>
            <person name="Sun M."/>
            <person name="An G."/>
            <person name="Cheng J."/>
            <person name="Zhang Y."/>
            <person name="Shi Q."/>
            <person name="Xie Y."/>
            <person name="Shi X."/>
            <person name="Chang Y."/>
            <person name="Huang F."/>
            <person name="Chen Y."/>
            <person name="Hong S."/>
            <person name="Mi L."/>
            <person name="Sun Q."/>
            <person name="Zhang L."/>
            <person name="Zhou B."/>
            <person name="Peng R."/>
            <person name="Zhang X."/>
            <person name="Liu F."/>
        </authorList>
    </citation>
    <scope>NUCLEOTIDE SEQUENCE [LARGE SCALE GENOMIC DNA]</scope>
    <source>
        <strain evidence="16">cv. PA1801</strain>
    </source>
</reference>
<evidence type="ECO:0000256" key="3">
    <source>
        <dbReference type="ARBA" id="ARBA00012513"/>
    </source>
</evidence>
<evidence type="ECO:0000259" key="14">
    <source>
        <dbReference type="PROSITE" id="PS50816"/>
    </source>
</evidence>
<feature type="compositionally biased region" description="Basic and acidic residues" evidence="12">
    <location>
        <begin position="496"/>
        <end position="511"/>
    </location>
</feature>
<comment type="caution">
    <text evidence="15">The sequence shown here is derived from an EMBL/GenBank/DDBJ whole genome shotgun (WGS) entry which is preliminary data.</text>
</comment>
<keyword evidence="6 11" id="KW-0547">Nucleotide-binding</keyword>
<dbReference type="Pfam" id="PF03822">
    <property type="entry name" value="NAF"/>
    <property type="match status" value="1"/>
</dbReference>
<dbReference type="GO" id="GO:0007165">
    <property type="term" value="P:signal transduction"/>
    <property type="evidence" value="ECO:0007669"/>
    <property type="project" value="InterPro"/>
</dbReference>
<dbReference type="Gene3D" id="3.30.310.80">
    <property type="entry name" value="Kinase associated domain 1, KA1"/>
    <property type="match status" value="1"/>
</dbReference>
<dbReference type="PROSITE" id="PS00107">
    <property type="entry name" value="PROTEIN_KINASE_ATP"/>
    <property type="match status" value="1"/>
</dbReference>
<evidence type="ECO:0000256" key="7">
    <source>
        <dbReference type="ARBA" id="ARBA00022777"/>
    </source>
</evidence>
<dbReference type="Gene3D" id="3.30.200.20">
    <property type="entry name" value="Phosphorylase Kinase, domain 1"/>
    <property type="match status" value="1"/>
</dbReference>
<dbReference type="Gene3D" id="1.10.510.10">
    <property type="entry name" value="Transferase(Phosphotransferase) domain 1"/>
    <property type="match status" value="1"/>
</dbReference>
<evidence type="ECO:0000256" key="2">
    <source>
        <dbReference type="ARBA" id="ARBA00006234"/>
    </source>
</evidence>
<dbReference type="InterPro" id="IPR004041">
    <property type="entry name" value="NAF_dom"/>
</dbReference>
<feature type="region of interest" description="Disordered" evidence="12">
    <location>
        <begin position="486"/>
        <end position="511"/>
    </location>
</feature>
<evidence type="ECO:0000256" key="11">
    <source>
        <dbReference type="PROSITE-ProRule" id="PRU10141"/>
    </source>
</evidence>
<evidence type="ECO:0000256" key="1">
    <source>
        <dbReference type="ARBA" id="ARBA00001936"/>
    </source>
</evidence>
<dbReference type="PROSITE" id="PS50816">
    <property type="entry name" value="NAF"/>
    <property type="match status" value="1"/>
</dbReference>
<dbReference type="Proteomes" id="UP000325315">
    <property type="component" value="Unassembled WGS sequence"/>
</dbReference>
<evidence type="ECO:0000313" key="15">
    <source>
        <dbReference type="EMBL" id="KAA3470834.1"/>
    </source>
</evidence>
<dbReference type="InterPro" id="IPR000719">
    <property type="entry name" value="Prot_kinase_dom"/>
</dbReference>
<dbReference type="PANTHER" id="PTHR43895">
    <property type="entry name" value="CALCIUM/CALMODULIN-DEPENDENT PROTEIN KINASE KINASE-RELATED"/>
    <property type="match status" value="1"/>
</dbReference>
<evidence type="ECO:0000256" key="12">
    <source>
        <dbReference type="SAM" id="MobiDB-lite"/>
    </source>
</evidence>
<evidence type="ECO:0000256" key="6">
    <source>
        <dbReference type="ARBA" id="ARBA00022741"/>
    </source>
</evidence>
<dbReference type="PANTHER" id="PTHR43895:SF65">
    <property type="entry name" value="CBL-INTERACTING PROTEIN KINASE 21"/>
    <property type="match status" value="1"/>
</dbReference>
<evidence type="ECO:0000256" key="10">
    <source>
        <dbReference type="ARBA" id="ARBA00048679"/>
    </source>
</evidence>
<dbReference type="PROSITE" id="PS50011">
    <property type="entry name" value="PROTEIN_KINASE_DOM"/>
    <property type="match status" value="1"/>
</dbReference>
<dbReference type="OrthoDB" id="193931at2759"/>
<feature type="domain" description="NAF" evidence="14">
    <location>
        <begin position="302"/>
        <end position="326"/>
    </location>
</feature>
<evidence type="ECO:0000256" key="8">
    <source>
        <dbReference type="ARBA" id="ARBA00022840"/>
    </source>
</evidence>
<comment type="catalytic activity">
    <reaction evidence="10">
        <text>L-seryl-[protein] + ATP = O-phospho-L-seryl-[protein] + ADP + H(+)</text>
        <dbReference type="Rhea" id="RHEA:17989"/>
        <dbReference type="Rhea" id="RHEA-COMP:9863"/>
        <dbReference type="Rhea" id="RHEA-COMP:11604"/>
        <dbReference type="ChEBI" id="CHEBI:15378"/>
        <dbReference type="ChEBI" id="CHEBI:29999"/>
        <dbReference type="ChEBI" id="CHEBI:30616"/>
        <dbReference type="ChEBI" id="CHEBI:83421"/>
        <dbReference type="ChEBI" id="CHEBI:456216"/>
        <dbReference type="EC" id="2.7.11.1"/>
    </reaction>
</comment>
<dbReference type="CDD" id="cd12195">
    <property type="entry name" value="CIPK_C"/>
    <property type="match status" value="1"/>
</dbReference>
<dbReference type="FunFam" id="3.30.200.20:FF:000003">
    <property type="entry name" value="Non-specific serine/threonine protein kinase"/>
    <property type="match status" value="1"/>
</dbReference>
<organism evidence="15 16">
    <name type="scientific">Gossypium australe</name>
    <dbReference type="NCBI Taxonomy" id="47621"/>
    <lineage>
        <taxon>Eukaryota</taxon>
        <taxon>Viridiplantae</taxon>
        <taxon>Streptophyta</taxon>
        <taxon>Embryophyta</taxon>
        <taxon>Tracheophyta</taxon>
        <taxon>Spermatophyta</taxon>
        <taxon>Magnoliopsida</taxon>
        <taxon>eudicotyledons</taxon>
        <taxon>Gunneridae</taxon>
        <taxon>Pentapetalae</taxon>
        <taxon>rosids</taxon>
        <taxon>malvids</taxon>
        <taxon>Malvales</taxon>
        <taxon>Malvaceae</taxon>
        <taxon>Malvoideae</taxon>
        <taxon>Gossypium</taxon>
    </lineage>
</organism>
<dbReference type="EMBL" id="SMMG02000006">
    <property type="protein sequence ID" value="KAA3470834.1"/>
    <property type="molecule type" value="Genomic_DNA"/>
</dbReference>
<comment type="catalytic activity">
    <reaction evidence="9">
        <text>L-threonyl-[protein] + ATP = O-phospho-L-threonyl-[protein] + ADP + H(+)</text>
        <dbReference type="Rhea" id="RHEA:46608"/>
        <dbReference type="Rhea" id="RHEA-COMP:11060"/>
        <dbReference type="Rhea" id="RHEA-COMP:11605"/>
        <dbReference type="ChEBI" id="CHEBI:15378"/>
        <dbReference type="ChEBI" id="CHEBI:30013"/>
        <dbReference type="ChEBI" id="CHEBI:30616"/>
        <dbReference type="ChEBI" id="CHEBI:61977"/>
        <dbReference type="ChEBI" id="CHEBI:456216"/>
        <dbReference type="EC" id="2.7.11.1"/>
    </reaction>
</comment>
<dbReference type="Pfam" id="PF00069">
    <property type="entry name" value="Pkinase"/>
    <property type="match status" value="1"/>
</dbReference>
<dbReference type="GO" id="GO:0106310">
    <property type="term" value="F:protein serine kinase activity"/>
    <property type="evidence" value="ECO:0007669"/>
    <property type="project" value="RHEA"/>
</dbReference>
<dbReference type="InterPro" id="IPR018451">
    <property type="entry name" value="NAF/FISL_domain"/>
</dbReference>
<dbReference type="PROSITE" id="PS00108">
    <property type="entry name" value="PROTEIN_KINASE_ST"/>
    <property type="match status" value="1"/>
</dbReference>
<keyword evidence="7 15" id="KW-0418">Kinase</keyword>
<dbReference type="GO" id="GO:0004674">
    <property type="term" value="F:protein serine/threonine kinase activity"/>
    <property type="evidence" value="ECO:0007669"/>
    <property type="project" value="UniProtKB-KW"/>
</dbReference>
<evidence type="ECO:0000256" key="9">
    <source>
        <dbReference type="ARBA" id="ARBA00047899"/>
    </source>
</evidence>
<dbReference type="EC" id="2.7.11.1" evidence="3"/>
<sequence length="511" mass="57091">MGLATTIGKYQLGRTIGEGTFAKVKLAVDTTNGHHVAIKIIDKAMVLESNLKYQATNKSILKFQVQSEIRTMKLLHHPNVVRIHEVIGSKTKIYIIMEYISGGQLSDKLSYAKKLSEPEGRKIFQQLIDAVDHCHGKGVYHRDLKPENLLLDSKGNLKVTDFGLSALRKPGDMLTTACGSPCYVAPELLANKSYDGAAADIWSCGVILFELLAGYLPFDDRNLVVLYKKISGAQYTCPPWFTGPQRKLISRILDPNPKRRITIPEIIEDAWFQTDYTPSCGYEYEGKIDLDDEQNAEMKTHKFSNFINAFQLIAMSHDLDLSGLFEGQASLLNQNQHSHQTSILINYCFLTQDGKRQRTTIGSKHTVNETIKKIEAAAMDVSLSVERMNSFKMKIHPKQKMTRCCRSSYDLSAEVIVVAPTNCVVEISKSAGELAVYKEVEHSPTCDDNQFCKSLSSLLIEKSDASSQIQGSKTVTNSTSSLLFFNHAAPKKKKTEQKTSEDISPHEDRVN</sequence>
<dbReference type="SUPFAM" id="SSF56112">
    <property type="entry name" value="Protein kinase-like (PK-like)"/>
    <property type="match status" value="1"/>
</dbReference>
<evidence type="ECO:0000259" key="13">
    <source>
        <dbReference type="PROSITE" id="PS50011"/>
    </source>
</evidence>
<dbReference type="InterPro" id="IPR011009">
    <property type="entry name" value="Kinase-like_dom_sf"/>
</dbReference>